<accession>A0ABT4MJ97</accession>
<dbReference type="Gene3D" id="3.10.105.10">
    <property type="entry name" value="Dipeptide-binding Protein, Domain 3"/>
    <property type="match status" value="1"/>
</dbReference>
<protein>
    <submittedName>
        <fullName evidence="4">ABC transporter family substrate-binding protein</fullName>
    </submittedName>
</protein>
<dbReference type="RefSeq" id="WP_269607275.1">
    <property type="nucleotide sequence ID" value="NZ_JAPWIJ010000008.1"/>
</dbReference>
<feature type="domain" description="Solute-binding protein family 5" evidence="3">
    <location>
        <begin position="104"/>
        <end position="499"/>
    </location>
</feature>
<dbReference type="Gene3D" id="3.90.76.10">
    <property type="entry name" value="Dipeptide-binding Protein, Domain 1"/>
    <property type="match status" value="1"/>
</dbReference>
<feature type="region of interest" description="Disordered" evidence="1">
    <location>
        <begin position="383"/>
        <end position="405"/>
    </location>
</feature>
<proteinExistence type="predicted"/>
<feature type="signal peptide" evidence="2">
    <location>
        <begin position="1"/>
        <end position="18"/>
    </location>
</feature>
<gene>
    <name evidence="4" type="ORF">O4220_19795</name>
</gene>
<dbReference type="Pfam" id="PF00496">
    <property type="entry name" value="SBP_bac_5"/>
    <property type="match status" value="1"/>
</dbReference>
<dbReference type="SUPFAM" id="SSF53850">
    <property type="entry name" value="Periplasmic binding protein-like II"/>
    <property type="match status" value="1"/>
</dbReference>
<dbReference type="EMBL" id="JAPWIJ010000008">
    <property type="protein sequence ID" value="MCZ4520759.1"/>
    <property type="molecule type" value="Genomic_DNA"/>
</dbReference>
<dbReference type="InterPro" id="IPR039424">
    <property type="entry name" value="SBP_5"/>
</dbReference>
<dbReference type="Proteomes" id="UP001081071">
    <property type="component" value="Unassembled WGS sequence"/>
</dbReference>
<evidence type="ECO:0000256" key="2">
    <source>
        <dbReference type="SAM" id="SignalP"/>
    </source>
</evidence>
<name>A0ABT4MJ97_9NOCA</name>
<dbReference type="PANTHER" id="PTHR30290:SF65">
    <property type="entry name" value="MONOACYL PHOSPHATIDYLINOSITOL TETRAMANNOSIDE-BINDING PROTEIN LPQW-RELATED"/>
    <property type="match status" value="1"/>
</dbReference>
<reference evidence="4" key="1">
    <citation type="submission" date="2022-12" db="EMBL/GenBank/DDBJ databases">
        <authorList>
            <person name="Krivoruchko A.V."/>
            <person name="Elkin A."/>
        </authorList>
    </citation>
    <scope>NUCLEOTIDE SEQUENCE</scope>
    <source>
        <strain evidence="4">IEGM 1391</strain>
    </source>
</reference>
<dbReference type="PANTHER" id="PTHR30290">
    <property type="entry name" value="PERIPLASMIC BINDING COMPONENT OF ABC TRANSPORTER"/>
    <property type="match status" value="1"/>
</dbReference>
<feature type="chain" id="PRO_5045917492" evidence="2">
    <location>
        <begin position="19"/>
        <end position="598"/>
    </location>
</feature>
<organism evidence="4 5">
    <name type="scientific">Rhodococcus ruber</name>
    <dbReference type="NCBI Taxonomy" id="1830"/>
    <lineage>
        <taxon>Bacteria</taxon>
        <taxon>Bacillati</taxon>
        <taxon>Actinomycetota</taxon>
        <taxon>Actinomycetes</taxon>
        <taxon>Mycobacteriales</taxon>
        <taxon>Nocardiaceae</taxon>
        <taxon>Rhodococcus</taxon>
    </lineage>
</organism>
<evidence type="ECO:0000313" key="4">
    <source>
        <dbReference type="EMBL" id="MCZ4520759.1"/>
    </source>
</evidence>
<dbReference type="InterPro" id="IPR000914">
    <property type="entry name" value="SBP_5_dom"/>
</dbReference>
<keyword evidence="2" id="KW-0732">Signal</keyword>
<evidence type="ECO:0000256" key="1">
    <source>
        <dbReference type="SAM" id="MobiDB-lite"/>
    </source>
</evidence>
<sequence>MPAVLVSAIALVLTACTADPPPPIESVETPVSTTMVPAKTGDPVVVAIDDVGIGFNPHLLADQSPATAAVSSLVLPSPFRPTRNAGTGVTVWEPDLSLMISAEVTSQSPFTIRYQLRNEAQWSDSAPIAAEDFRYLWQQMITQPGVVDSAGYALISDIASSGGGKTVDVTLESPYPAWQRLFTDLVPSHLLKDSPGGFQGGLTDNVPVSGSRFNIKTVDQGRDEILLERNDRFWDEPASPDQILIRRGGTSAQLADSLRSADAQIAQVRGDAALRAQLSAIPGVRTDTIRQSRVLSMTVNGRAPNMSNSIVRQGIFGLLDPNLLATVGAGGGATDRRAAALLLSPSDPGYTATSPAPIGRTAALDLLERAGFVPTADAMVTSTPNATAPTTAAVPTSAAPTTTEAATTSAAVPGVTRLADATGTALRFVIGAVENDDIALAVAGTAADELVGAGVDATVTPLPADELYSTALTDGTVDAVVGWNSAGVDPATALASRFGCVQEALADSGDRAAAPRNLSGLCVPELEPTIDRALLNGLDPSVATNDVEPKLWSLASTLPIMQDASVVAAVPGITGVSLTGPVEVGIFADAAQWMRTPS</sequence>
<comment type="caution">
    <text evidence="4">The sequence shown here is derived from an EMBL/GenBank/DDBJ whole genome shotgun (WGS) entry which is preliminary data.</text>
</comment>
<keyword evidence="5" id="KW-1185">Reference proteome</keyword>
<evidence type="ECO:0000313" key="5">
    <source>
        <dbReference type="Proteomes" id="UP001081071"/>
    </source>
</evidence>
<dbReference type="CDD" id="cd08501">
    <property type="entry name" value="PBP2_Lpqw"/>
    <property type="match status" value="1"/>
</dbReference>
<evidence type="ECO:0000259" key="3">
    <source>
        <dbReference type="Pfam" id="PF00496"/>
    </source>
</evidence>